<evidence type="ECO:0000313" key="3">
    <source>
        <dbReference type="Proteomes" id="UP001597180"/>
    </source>
</evidence>
<keyword evidence="3" id="KW-1185">Reference proteome</keyword>
<proteinExistence type="predicted"/>
<organism evidence="2 3">
    <name type="scientific">Paenibacillus vulneris</name>
    <dbReference type="NCBI Taxonomy" id="1133364"/>
    <lineage>
        <taxon>Bacteria</taxon>
        <taxon>Bacillati</taxon>
        <taxon>Bacillota</taxon>
        <taxon>Bacilli</taxon>
        <taxon>Bacillales</taxon>
        <taxon>Paenibacillaceae</taxon>
        <taxon>Paenibacillus</taxon>
    </lineage>
</organism>
<reference evidence="3" key="1">
    <citation type="journal article" date="2019" name="Int. J. Syst. Evol. Microbiol.">
        <title>The Global Catalogue of Microorganisms (GCM) 10K type strain sequencing project: providing services to taxonomists for standard genome sequencing and annotation.</title>
        <authorList>
            <consortium name="The Broad Institute Genomics Platform"/>
            <consortium name="The Broad Institute Genome Sequencing Center for Infectious Disease"/>
            <person name="Wu L."/>
            <person name="Ma J."/>
        </authorList>
    </citation>
    <scope>NUCLEOTIDE SEQUENCE [LARGE SCALE GENOMIC DNA]</scope>
    <source>
        <strain evidence="3">CCUG 53270</strain>
    </source>
</reference>
<protein>
    <recommendedName>
        <fullName evidence="4">Restriction endonuclease subunit S</fullName>
    </recommendedName>
</protein>
<dbReference type="Proteomes" id="UP001597180">
    <property type="component" value="Unassembled WGS sequence"/>
</dbReference>
<feature type="region of interest" description="Disordered" evidence="1">
    <location>
        <begin position="88"/>
        <end position="112"/>
    </location>
</feature>
<dbReference type="InterPro" id="IPR058705">
    <property type="entry name" value="A_ENA"/>
</dbReference>
<name>A0ABW3UPT4_9BACL</name>
<dbReference type="RefSeq" id="WP_079909945.1">
    <property type="nucleotide sequence ID" value="NZ_BAABJG010000008.1"/>
</dbReference>
<comment type="caution">
    <text evidence="2">The sequence shown here is derived from an EMBL/GenBank/DDBJ whole genome shotgun (WGS) entry which is preliminary data.</text>
</comment>
<evidence type="ECO:0000256" key="1">
    <source>
        <dbReference type="SAM" id="MobiDB-lite"/>
    </source>
</evidence>
<gene>
    <name evidence="2" type="ORF">ACFQ4B_19560</name>
</gene>
<dbReference type="EMBL" id="JBHTLU010000024">
    <property type="protein sequence ID" value="MFD1222324.1"/>
    <property type="molecule type" value="Genomic_DNA"/>
</dbReference>
<accession>A0ABW3UPT4</accession>
<dbReference type="Pfam" id="PF26595">
    <property type="entry name" value="A_ENA"/>
    <property type="match status" value="1"/>
</dbReference>
<evidence type="ECO:0000313" key="2">
    <source>
        <dbReference type="EMBL" id="MFD1222324.1"/>
    </source>
</evidence>
<evidence type="ECO:0008006" key="4">
    <source>
        <dbReference type="Google" id="ProtNLM"/>
    </source>
</evidence>
<sequence>MSRTDSYHRLLQSSASFQKNISLILEAKAHEAARSSRWMCTHLTSSHLGDHNDQVKRTIEIHEQLLEVIDGLTKMEQALTKNLQAILGDSNEDGNSGEISGDFNDFFGGSSR</sequence>